<proteinExistence type="predicted"/>
<dbReference type="Pfam" id="PF10159">
    <property type="entry name" value="MMtag"/>
    <property type="match status" value="1"/>
</dbReference>
<dbReference type="Proteomes" id="UP001633002">
    <property type="component" value="Unassembled WGS sequence"/>
</dbReference>
<comment type="caution">
    <text evidence="3">The sequence shown here is derived from an EMBL/GenBank/DDBJ whole genome shotgun (WGS) entry which is preliminary data.</text>
</comment>
<dbReference type="PANTHER" id="PTHR14580:SF0">
    <property type="entry name" value="MULTIPLE MYELOMA TUMOR-ASSOCIATED PROTEIN 2"/>
    <property type="match status" value="1"/>
</dbReference>
<dbReference type="AlphaFoldDB" id="A0ABD3HBT4"/>
<dbReference type="PANTHER" id="PTHR14580">
    <property type="entry name" value="MULTIPLE MYELOMA TUMOR-ASSOCIATED PROTEIN 2 FAMILY MEMBER"/>
    <property type="match status" value="1"/>
</dbReference>
<evidence type="ECO:0000313" key="4">
    <source>
        <dbReference type="Proteomes" id="UP001633002"/>
    </source>
</evidence>
<organism evidence="3 4">
    <name type="scientific">Riccia sorocarpa</name>
    <dbReference type="NCBI Taxonomy" id="122646"/>
    <lineage>
        <taxon>Eukaryota</taxon>
        <taxon>Viridiplantae</taxon>
        <taxon>Streptophyta</taxon>
        <taxon>Embryophyta</taxon>
        <taxon>Marchantiophyta</taxon>
        <taxon>Marchantiopsida</taxon>
        <taxon>Marchantiidae</taxon>
        <taxon>Marchantiales</taxon>
        <taxon>Ricciaceae</taxon>
        <taxon>Riccia</taxon>
    </lineage>
</organism>
<evidence type="ECO:0000259" key="2">
    <source>
        <dbReference type="Pfam" id="PF10159"/>
    </source>
</evidence>
<dbReference type="InterPro" id="IPR039207">
    <property type="entry name" value="MMTAG2-like"/>
</dbReference>
<sequence length="241" mass="27075">MYHPSRGGVRGGRDQFNWDDVKGDKHRENYLGHSVKAPVGRWQKGKDLYWYTKDHDLDGPTKEEIKRIQEEEEDAMKEMLGLAPRKNKRPQGSRLEKREVDELLKKGKSEEERAPGYIDGERVQGLGFAPAPGQTGGPSGGKRTVDVRTDVSLPAERPFSAEHVKEADRDASQSAFPASEDRATSLGLKNPRDGAASSEDEAAERKKKKEEKRKAREVRREAKRARKEAKKVKLSGPSFLS</sequence>
<evidence type="ECO:0000256" key="1">
    <source>
        <dbReference type="SAM" id="MobiDB-lite"/>
    </source>
</evidence>
<feature type="compositionally biased region" description="Basic and acidic residues" evidence="1">
    <location>
        <begin position="159"/>
        <end position="171"/>
    </location>
</feature>
<gene>
    <name evidence="3" type="ORF">R1sor_015117</name>
</gene>
<dbReference type="EMBL" id="JBJQOH010000004">
    <property type="protein sequence ID" value="KAL3688808.1"/>
    <property type="molecule type" value="Genomic_DNA"/>
</dbReference>
<name>A0ABD3HBT4_9MARC</name>
<evidence type="ECO:0000313" key="3">
    <source>
        <dbReference type="EMBL" id="KAL3688808.1"/>
    </source>
</evidence>
<accession>A0ABD3HBT4</accession>
<feature type="compositionally biased region" description="Basic and acidic residues" evidence="1">
    <location>
        <begin position="94"/>
        <end position="122"/>
    </location>
</feature>
<reference evidence="3 4" key="1">
    <citation type="submission" date="2024-09" db="EMBL/GenBank/DDBJ databases">
        <title>Chromosome-scale assembly of Riccia sorocarpa.</title>
        <authorList>
            <person name="Paukszto L."/>
        </authorList>
    </citation>
    <scope>NUCLEOTIDE SEQUENCE [LARGE SCALE GENOMIC DNA]</scope>
    <source>
        <strain evidence="3">LP-2024</strain>
        <tissue evidence="3">Aerial parts of the thallus</tissue>
    </source>
</reference>
<protein>
    <recommendedName>
        <fullName evidence="2">Multiple myeloma tumor-associated protein 2-like N-terminal domain-containing protein</fullName>
    </recommendedName>
</protein>
<feature type="region of interest" description="Disordered" evidence="1">
    <location>
        <begin position="1"/>
        <end position="25"/>
    </location>
</feature>
<dbReference type="InterPro" id="IPR019315">
    <property type="entry name" value="MMTA2_N"/>
</dbReference>
<feature type="domain" description="Multiple myeloma tumor-associated protein 2-like N-terminal" evidence="2">
    <location>
        <begin position="8"/>
        <end position="81"/>
    </location>
</feature>
<feature type="compositionally biased region" description="Basic residues" evidence="1">
    <location>
        <begin position="221"/>
        <end position="233"/>
    </location>
</feature>
<feature type="region of interest" description="Disordered" evidence="1">
    <location>
        <begin position="78"/>
        <end position="241"/>
    </location>
</feature>
<keyword evidence="4" id="KW-1185">Reference proteome</keyword>